<name>Q9ANG1_BRAJP</name>
<dbReference type="EMBL" id="AH010242">
    <property type="protein sequence ID" value="AAG60810.1"/>
    <property type="molecule type" value="Genomic_DNA"/>
</dbReference>
<gene>
    <name evidence="1" type="primary">id243</name>
</gene>
<dbReference type="AlphaFoldDB" id="Q9ANG1"/>
<accession>Q9ANG1</accession>
<reference evidence="1" key="1">
    <citation type="journal article" date="2001" name="J. Bacteriol.">
        <title>Potential symbiosis-specific genes uncovered by sequencing a 410-kb DNA region of the Bradyrhizobium japonicum chromosome.</title>
        <authorList>
            <person name="Gottfert M."/>
            <person name="Rothlisberger S."/>
            <person name="Kundig C."/>
            <person name="Beck C."/>
            <person name="Marty R."/>
            <person name="Hennecke H."/>
        </authorList>
    </citation>
    <scope>NUCLEOTIDE SEQUENCE</scope>
    <source>
        <strain evidence="1">110spc4</strain>
    </source>
</reference>
<sequence length="90" mass="10296">MWQKRLTEAKIWSADLVHLKGFGFWLCRWMKVQMSASSCPTEVSSNRCWDVKHLVSSRDAAGCVVVFAVDIGRRMMELRGRAFNVDDALC</sequence>
<proteinExistence type="predicted"/>
<evidence type="ECO:0000313" key="1">
    <source>
        <dbReference type="EMBL" id="AAG60810.1"/>
    </source>
</evidence>
<organism evidence="1">
    <name type="scientific">Bradyrhizobium japonicum</name>
    <dbReference type="NCBI Taxonomy" id="375"/>
    <lineage>
        <taxon>Bacteria</taxon>
        <taxon>Pseudomonadati</taxon>
        <taxon>Pseudomonadota</taxon>
        <taxon>Alphaproteobacteria</taxon>
        <taxon>Hyphomicrobiales</taxon>
        <taxon>Nitrobacteraceae</taxon>
        <taxon>Bradyrhizobium</taxon>
    </lineage>
</organism>
<protein>
    <submittedName>
        <fullName evidence="1">ID243</fullName>
    </submittedName>
</protein>